<keyword evidence="7" id="KW-1185">Reference proteome</keyword>
<sequence length="78" mass="8154">MTRPAPEPTARVVEGDPVRLPCAGGPLLLRGAAVVETSDGVRHATTRPVSALCRCGRSSIAPWCDATHKLLPAADRPT</sequence>
<organism evidence="6 7">
    <name type="scientific">Nocardioides aquaticus</name>
    <dbReference type="NCBI Taxonomy" id="160826"/>
    <lineage>
        <taxon>Bacteria</taxon>
        <taxon>Bacillati</taxon>
        <taxon>Actinomycetota</taxon>
        <taxon>Actinomycetes</taxon>
        <taxon>Propionibacteriales</taxon>
        <taxon>Nocardioidaceae</taxon>
        <taxon>Nocardioides</taxon>
    </lineage>
</organism>
<name>A0ABX8EFL4_9ACTN</name>
<evidence type="ECO:0000259" key="5">
    <source>
        <dbReference type="Pfam" id="PF09360"/>
    </source>
</evidence>
<keyword evidence="4" id="KW-0411">Iron-sulfur</keyword>
<accession>A0ABX8EFL4</accession>
<dbReference type="Proteomes" id="UP000679307">
    <property type="component" value="Chromosome"/>
</dbReference>
<evidence type="ECO:0000256" key="4">
    <source>
        <dbReference type="ARBA" id="ARBA00023014"/>
    </source>
</evidence>
<proteinExistence type="predicted"/>
<evidence type="ECO:0000256" key="1">
    <source>
        <dbReference type="ARBA" id="ARBA00022714"/>
    </source>
</evidence>
<evidence type="ECO:0000256" key="2">
    <source>
        <dbReference type="ARBA" id="ARBA00022723"/>
    </source>
</evidence>
<protein>
    <recommendedName>
        <fullName evidence="5">Iron-binding zinc finger CDGSH type domain-containing protein</fullName>
    </recommendedName>
</protein>
<dbReference type="EMBL" id="CP075371">
    <property type="protein sequence ID" value="QVT77888.1"/>
    <property type="molecule type" value="Genomic_DNA"/>
</dbReference>
<dbReference type="Gene3D" id="3.40.5.90">
    <property type="entry name" value="CDGSH iron-sulfur domain, mitoNEET-type"/>
    <property type="match status" value="1"/>
</dbReference>
<dbReference type="InterPro" id="IPR042216">
    <property type="entry name" value="MitoNEET_CISD"/>
</dbReference>
<dbReference type="Pfam" id="PF09360">
    <property type="entry name" value="zf-CDGSH"/>
    <property type="match status" value="1"/>
</dbReference>
<evidence type="ECO:0000313" key="6">
    <source>
        <dbReference type="EMBL" id="QVT77888.1"/>
    </source>
</evidence>
<reference evidence="6 7" key="1">
    <citation type="submission" date="2021-05" db="EMBL/GenBank/DDBJ databases">
        <title>Complete genome of Nocardioides aquaticus KCTC 9944T isolated from meromictic and hypersaline Ekho Lake, Antarctica.</title>
        <authorList>
            <person name="Hwang K."/>
            <person name="Kim K.M."/>
            <person name="Choe H."/>
        </authorList>
    </citation>
    <scope>NUCLEOTIDE SEQUENCE [LARGE SCALE GENOMIC DNA]</scope>
    <source>
        <strain evidence="6 7">KCTC 9944</strain>
    </source>
</reference>
<dbReference type="InterPro" id="IPR018967">
    <property type="entry name" value="FeS-contain_CDGSH-typ"/>
</dbReference>
<feature type="domain" description="Iron-binding zinc finger CDGSH type" evidence="5">
    <location>
        <begin position="25"/>
        <end position="69"/>
    </location>
</feature>
<evidence type="ECO:0000313" key="7">
    <source>
        <dbReference type="Proteomes" id="UP000679307"/>
    </source>
</evidence>
<keyword evidence="1" id="KW-0001">2Fe-2S</keyword>
<gene>
    <name evidence="6" type="ORF">ENKNEFLB_00257</name>
</gene>
<keyword evidence="2" id="KW-0479">Metal-binding</keyword>
<evidence type="ECO:0000256" key="3">
    <source>
        <dbReference type="ARBA" id="ARBA00023004"/>
    </source>
</evidence>
<keyword evidence="3" id="KW-0408">Iron</keyword>